<protein>
    <submittedName>
        <fullName evidence="1">ZSWIM7 isoform 1</fullName>
    </submittedName>
</protein>
<feature type="non-terminal residue" evidence="1">
    <location>
        <position position="1"/>
    </location>
</feature>
<name>A0A2J8R666_PONAB</name>
<reference evidence="1" key="1">
    <citation type="submission" date="2017-12" db="EMBL/GenBank/DDBJ databases">
        <title>High-resolution comparative analysis of great ape genomes.</title>
        <authorList>
            <person name="Pollen A."/>
            <person name="Hastie A."/>
            <person name="Hormozdiari F."/>
            <person name="Dougherty M."/>
            <person name="Liu R."/>
            <person name="Chaisson M."/>
            <person name="Hoppe E."/>
            <person name="Hill C."/>
            <person name="Pang A."/>
            <person name="Hillier L."/>
            <person name="Baker C."/>
            <person name="Armstrong J."/>
            <person name="Shendure J."/>
            <person name="Paten B."/>
            <person name="Wilson R."/>
            <person name="Chao H."/>
            <person name="Schneider V."/>
            <person name="Ventura M."/>
            <person name="Kronenberg Z."/>
            <person name="Murali S."/>
            <person name="Gordon D."/>
            <person name="Cantsilieris S."/>
            <person name="Munson K."/>
            <person name="Nelson B."/>
            <person name="Raja A."/>
            <person name="Underwood J."/>
            <person name="Diekhans M."/>
            <person name="Fiddes I."/>
            <person name="Haussler D."/>
            <person name="Eichler E."/>
        </authorList>
    </citation>
    <scope>NUCLEOTIDE SEQUENCE [LARGE SCALE GENOMIC DNA]</scope>
    <source>
        <strain evidence="1">Susie</strain>
    </source>
</reference>
<accession>A0A2J8R666</accession>
<sequence>VVLPAVVEELLSEMAAAVQESARSTVPRSS</sequence>
<evidence type="ECO:0000313" key="1">
    <source>
        <dbReference type="EMBL" id="PNJ04014.1"/>
    </source>
</evidence>
<proteinExistence type="predicted"/>
<organism evidence="1">
    <name type="scientific">Pongo abelii</name>
    <name type="common">Sumatran orangutan</name>
    <name type="synonym">Pongo pygmaeus abelii</name>
    <dbReference type="NCBI Taxonomy" id="9601"/>
    <lineage>
        <taxon>Eukaryota</taxon>
        <taxon>Metazoa</taxon>
        <taxon>Chordata</taxon>
        <taxon>Craniata</taxon>
        <taxon>Vertebrata</taxon>
        <taxon>Euteleostomi</taxon>
        <taxon>Mammalia</taxon>
        <taxon>Eutheria</taxon>
        <taxon>Euarchontoglires</taxon>
        <taxon>Primates</taxon>
        <taxon>Haplorrhini</taxon>
        <taxon>Catarrhini</taxon>
        <taxon>Hominidae</taxon>
        <taxon>Pongo</taxon>
    </lineage>
</organism>
<dbReference type="AlphaFoldDB" id="A0A2J8R666"/>
<comment type="caution">
    <text evidence="1">The sequence shown here is derived from an EMBL/GenBank/DDBJ whole genome shotgun (WGS) entry which is preliminary data.</text>
</comment>
<gene>
    <name evidence="1" type="ORF">CR201_G0053421</name>
</gene>
<dbReference type="EMBL" id="NDHI03003744">
    <property type="protein sequence ID" value="PNJ04014.1"/>
    <property type="molecule type" value="Genomic_DNA"/>
</dbReference>